<protein>
    <submittedName>
        <fullName evidence="5">Putative colanic acid biosynthesis acetyltransferase WcaF</fullName>
    </submittedName>
</protein>
<keyword evidence="6" id="KW-1185">Reference proteome</keyword>
<evidence type="ECO:0000256" key="4">
    <source>
        <dbReference type="ARBA" id="ARBA00023315"/>
    </source>
</evidence>
<keyword evidence="3" id="KW-0677">Repeat</keyword>
<name>A0A318GUZ7_9BURK</name>
<dbReference type="Gene3D" id="2.160.10.10">
    <property type="entry name" value="Hexapeptide repeat proteins"/>
    <property type="match status" value="1"/>
</dbReference>
<dbReference type="GO" id="GO:0008374">
    <property type="term" value="F:O-acyltransferase activity"/>
    <property type="evidence" value="ECO:0007669"/>
    <property type="project" value="TreeGrafter"/>
</dbReference>
<evidence type="ECO:0000256" key="3">
    <source>
        <dbReference type="ARBA" id="ARBA00022737"/>
    </source>
</evidence>
<comment type="caution">
    <text evidence="5">The sequence shown here is derived from an EMBL/GenBank/DDBJ whole genome shotgun (WGS) entry which is preliminary data.</text>
</comment>
<evidence type="ECO:0000256" key="2">
    <source>
        <dbReference type="ARBA" id="ARBA00022679"/>
    </source>
</evidence>
<comment type="similarity">
    <text evidence="1">Belongs to the transferase hexapeptide repeat family.</text>
</comment>
<accession>A0A318GUZ7</accession>
<reference evidence="5 6" key="1">
    <citation type="submission" date="2018-05" db="EMBL/GenBank/DDBJ databases">
        <title>Genomic Encyclopedia of Type Strains, Phase IV (KMG-IV): sequencing the most valuable type-strain genomes for metagenomic binning, comparative biology and taxonomic classification.</title>
        <authorList>
            <person name="Goeker M."/>
        </authorList>
    </citation>
    <scope>NUCLEOTIDE SEQUENCE [LARGE SCALE GENOMIC DNA]</scope>
    <source>
        <strain evidence="5 6">DSM 566</strain>
    </source>
</reference>
<dbReference type="GO" id="GO:0005829">
    <property type="term" value="C:cytosol"/>
    <property type="evidence" value="ECO:0007669"/>
    <property type="project" value="TreeGrafter"/>
</dbReference>
<dbReference type="InterPro" id="IPR051159">
    <property type="entry name" value="Hexapeptide_acetyltransf"/>
</dbReference>
<dbReference type="Proteomes" id="UP000247811">
    <property type="component" value="Unassembled WGS sequence"/>
</dbReference>
<evidence type="ECO:0000313" key="5">
    <source>
        <dbReference type="EMBL" id="PXW93241.1"/>
    </source>
</evidence>
<dbReference type="SUPFAM" id="SSF51161">
    <property type="entry name" value="Trimeric LpxA-like enzymes"/>
    <property type="match status" value="1"/>
</dbReference>
<dbReference type="AlphaFoldDB" id="A0A318GUZ7"/>
<organism evidence="5 6">
    <name type="scientific">Sphaerotilus hippei</name>
    <dbReference type="NCBI Taxonomy" id="744406"/>
    <lineage>
        <taxon>Bacteria</taxon>
        <taxon>Pseudomonadati</taxon>
        <taxon>Pseudomonadota</taxon>
        <taxon>Betaproteobacteria</taxon>
        <taxon>Burkholderiales</taxon>
        <taxon>Sphaerotilaceae</taxon>
        <taxon>Sphaerotilus</taxon>
    </lineage>
</organism>
<keyword evidence="2 5" id="KW-0808">Transferase</keyword>
<evidence type="ECO:0000313" key="6">
    <source>
        <dbReference type="Proteomes" id="UP000247811"/>
    </source>
</evidence>
<dbReference type="PANTHER" id="PTHR23416">
    <property type="entry name" value="SIALIC ACID SYNTHASE-RELATED"/>
    <property type="match status" value="1"/>
</dbReference>
<dbReference type="RefSeq" id="WP_110402144.1">
    <property type="nucleotide sequence ID" value="NZ_QJJS01000021.1"/>
</dbReference>
<dbReference type="OrthoDB" id="272049at2"/>
<dbReference type="CDD" id="cd05825">
    <property type="entry name" value="LbH_wcaF_like"/>
    <property type="match status" value="1"/>
</dbReference>
<sequence>MTTRPEAAPAQVQDLSRFRMPPGFRGRPGWYVQLWWAVQATLFRGSPQFAYRYRAALLRLFGAKVGKKVVIRPSATITYPWKVEIGDHAWIGDDAVLYSLGPISIGAHAVVSQRSYLCAGDHDYQQPDFPIRGQQITIGDQCWLAADTFVAPGVTIGSGSVIGARSSVFGDLPPNMVCLGSPCRPIKARN</sequence>
<dbReference type="Pfam" id="PF00132">
    <property type="entry name" value="Hexapep"/>
    <property type="match status" value="1"/>
</dbReference>
<proteinExistence type="inferred from homology"/>
<dbReference type="PANTHER" id="PTHR23416:SF23">
    <property type="entry name" value="ACETYLTRANSFERASE C18B11.09C-RELATED"/>
    <property type="match status" value="1"/>
</dbReference>
<dbReference type="InterPro" id="IPR018357">
    <property type="entry name" value="Hexapep_transf_CS"/>
</dbReference>
<dbReference type="InterPro" id="IPR011004">
    <property type="entry name" value="Trimer_LpxA-like_sf"/>
</dbReference>
<dbReference type="NCBIfam" id="NF007797">
    <property type="entry name" value="PRK10502.1"/>
    <property type="match status" value="1"/>
</dbReference>
<dbReference type="InterPro" id="IPR001451">
    <property type="entry name" value="Hexapep"/>
</dbReference>
<gene>
    <name evidence="5" type="ORF">C7444_1215</name>
</gene>
<keyword evidence="4" id="KW-0012">Acyltransferase</keyword>
<evidence type="ECO:0000256" key="1">
    <source>
        <dbReference type="ARBA" id="ARBA00007274"/>
    </source>
</evidence>
<dbReference type="EMBL" id="QJJS01000021">
    <property type="protein sequence ID" value="PXW93241.1"/>
    <property type="molecule type" value="Genomic_DNA"/>
</dbReference>
<dbReference type="PROSITE" id="PS00101">
    <property type="entry name" value="HEXAPEP_TRANSFERASES"/>
    <property type="match status" value="1"/>
</dbReference>